<proteinExistence type="predicted"/>
<reference evidence="1" key="1">
    <citation type="submission" date="2020-03" db="EMBL/GenBank/DDBJ databases">
        <title>The deep terrestrial virosphere.</title>
        <authorList>
            <person name="Holmfeldt K."/>
            <person name="Nilsson E."/>
            <person name="Simone D."/>
            <person name="Lopez-Fernandez M."/>
            <person name="Wu X."/>
            <person name="de Brujin I."/>
            <person name="Lundin D."/>
            <person name="Andersson A."/>
            <person name="Bertilsson S."/>
            <person name="Dopson M."/>
        </authorList>
    </citation>
    <scope>NUCLEOTIDE SEQUENCE</scope>
    <source>
        <strain evidence="1">MM171A01624</strain>
    </source>
</reference>
<sequence length="126" mass="15712">MRKRWRRWRFKRTIDRVKSLITSLNSPWTPWWPTYALYRKLILAWRRAEYRLIGNERWIARRQKYLDTHYTHHDWESNWHQETTISESDIQRAVEERDRRMASLTPIGLVQVDDDYIMLYEDADDN</sequence>
<name>A0A6M3LYS4_9ZZZZ</name>
<accession>A0A6M3LYS4</accession>
<gene>
    <name evidence="1" type="ORF">MM171A01624_0010</name>
</gene>
<dbReference type="EMBL" id="MT143603">
    <property type="protein sequence ID" value="QJA98722.1"/>
    <property type="molecule type" value="Genomic_DNA"/>
</dbReference>
<organism evidence="1">
    <name type="scientific">viral metagenome</name>
    <dbReference type="NCBI Taxonomy" id="1070528"/>
    <lineage>
        <taxon>unclassified sequences</taxon>
        <taxon>metagenomes</taxon>
        <taxon>organismal metagenomes</taxon>
    </lineage>
</organism>
<dbReference type="AlphaFoldDB" id="A0A6M3LYS4"/>
<evidence type="ECO:0000313" key="1">
    <source>
        <dbReference type="EMBL" id="QJA98722.1"/>
    </source>
</evidence>
<protein>
    <submittedName>
        <fullName evidence="1">Uncharacterized protein</fullName>
    </submittedName>
</protein>